<dbReference type="InterPro" id="IPR016186">
    <property type="entry name" value="C-type_lectin-like/link_sf"/>
</dbReference>
<evidence type="ECO:0000313" key="3">
    <source>
        <dbReference type="Proteomes" id="UP000038045"/>
    </source>
</evidence>
<dbReference type="CDD" id="cd00037">
    <property type="entry name" value="CLECT"/>
    <property type="match status" value="1"/>
</dbReference>
<dbReference type="WBParaSite" id="PTRK_0001258100.1">
    <property type="protein sequence ID" value="PTRK_0001258100.1"/>
    <property type="gene ID" value="PTRK_0001258100"/>
</dbReference>
<evidence type="ECO:0000259" key="2">
    <source>
        <dbReference type="PROSITE" id="PS50041"/>
    </source>
</evidence>
<protein>
    <submittedName>
        <fullName evidence="4">C-type lectin domain-containing protein</fullName>
    </submittedName>
</protein>
<dbReference type="Proteomes" id="UP000038045">
    <property type="component" value="Unplaced"/>
</dbReference>
<dbReference type="InterPro" id="IPR001304">
    <property type="entry name" value="C-type_lectin-like"/>
</dbReference>
<dbReference type="InterPro" id="IPR016187">
    <property type="entry name" value="CTDL_fold"/>
</dbReference>
<dbReference type="AlphaFoldDB" id="A0A0N4ZVH7"/>
<dbReference type="SMART" id="SM00034">
    <property type="entry name" value="CLECT"/>
    <property type="match status" value="1"/>
</dbReference>
<reference evidence="4" key="1">
    <citation type="submission" date="2017-02" db="UniProtKB">
        <authorList>
            <consortium name="WormBaseParasite"/>
        </authorList>
    </citation>
    <scope>IDENTIFICATION</scope>
</reference>
<sequence length="283" mass="33294">MKYIFIVIFYIASKVTSEKCPENPQFLYALSKKCFKLFHGKYGYDKIDKECKKFNGTISFFPSDFESYAFNLLVYDYFKNIKEKYVDRGFQCYSTKICVMNINKNQGVNNAIKFRTKNFPCRGVMELNTRQFYCIDKKLTHEVVFACEKDPPYIRKCPKLDYKRYDDGNCYKVMEKFPVTKLTAKAMCTDDGSTLPIIRNDFESYALKKIINEIKDQVWLDFSCPTTNIKNCQWSSNEITNFNEIGNHNLKYNNSCGYIKLTGEWDTDHCEAQKRVVCQLKIN</sequence>
<feature type="signal peptide" evidence="1">
    <location>
        <begin position="1"/>
        <end position="17"/>
    </location>
</feature>
<accession>A0A0N4ZVH7</accession>
<evidence type="ECO:0000256" key="1">
    <source>
        <dbReference type="SAM" id="SignalP"/>
    </source>
</evidence>
<dbReference type="PROSITE" id="PS50041">
    <property type="entry name" value="C_TYPE_LECTIN_2"/>
    <property type="match status" value="1"/>
</dbReference>
<dbReference type="STRING" id="131310.A0A0N4ZVH7"/>
<dbReference type="SUPFAM" id="SSF56436">
    <property type="entry name" value="C-type lectin-like"/>
    <property type="match status" value="1"/>
</dbReference>
<proteinExistence type="predicted"/>
<dbReference type="Gene3D" id="3.10.100.10">
    <property type="entry name" value="Mannose-Binding Protein A, subunit A"/>
    <property type="match status" value="1"/>
</dbReference>
<name>A0A0N4ZVH7_PARTI</name>
<evidence type="ECO:0000313" key="4">
    <source>
        <dbReference type="WBParaSite" id="PTRK_0001258100.1"/>
    </source>
</evidence>
<keyword evidence="1" id="KW-0732">Signal</keyword>
<dbReference type="Pfam" id="PF00059">
    <property type="entry name" value="Lectin_C"/>
    <property type="match status" value="1"/>
</dbReference>
<feature type="chain" id="PRO_5005892363" evidence="1">
    <location>
        <begin position="18"/>
        <end position="283"/>
    </location>
</feature>
<feature type="domain" description="C-type lectin" evidence="2">
    <location>
        <begin position="166"/>
        <end position="279"/>
    </location>
</feature>
<organism evidence="3 4">
    <name type="scientific">Parastrongyloides trichosuri</name>
    <name type="common">Possum-specific nematode worm</name>
    <dbReference type="NCBI Taxonomy" id="131310"/>
    <lineage>
        <taxon>Eukaryota</taxon>
        <taxon>Metazoa</taxon>
        <taxon>Ecdysozoa</taxon>
        <taxon>Nematoda</taxon>
        <taxon>Chromadorea</taxon>
        <taxon>Rhabditida</taxon>
        <taxon>Tylenchina</taxon>
        <taxon>Panagrolaimomorpha</taxon>
        <taxon>Strongyloidoidea</taxon>
        <taxon>Strongyloididae</taxon>
        <taxon>Parastrongyloides</taxon>
    </lineage>
</organism>
<keyword evidence="3" id="KW-1185">Reference proteome</keyword>